<dbReference type="AlphaFoldDB" id="A0AAT9G956"/>
<reference evidence="1" key="1">
    <citation type="submission" date="2024-01" db="EMBL/GenBank/DDBJ databases">
        <title>Sequencing the genomes of a sandfly, Sergentomyia squamirostris, and its two endosymbionts.</title>
        <authorList>
            <person name="Itokawa K."/>
            <person name="Sanjoba C."/>
        </authorList>
    </citation>
    <scope>NUCLEOTIDE SEQUENCE</scope>
    <source>
        <strain evidence="1">RiSSQ</strain>
    </source>
</reference>
<accession>A0AAT9G956</accession>
<dbReference type="EMBL" id="AP029170">
    <property type="protein sequence ID" value="BFD46370.1"/>
    <property type="molecule type" value="Genomic_DNA"/>
</dbReference>
<gene>
    <name evidence="1" type="ORF">DMENIID0002_10160</name>
</gene>
<protein>
    <submittedName>
        <fullName evidence="1">Uncharacterized protein</fullName>
    </submittedName>
</protein>
<organism evidence="1">
    <name type="scientific">Candidatus Tisiphia endosymbiont of Sergentomyia squamirostris</name>
    <dbReference type="NCBI Taxonomy" id="3113639"/>
    <lineage>
        <taxon>Bacteria</taxon>
        <taxon>Pseudomonadati</taxon>
        <taxon>Pseudomonadota</taxon>
        <taxon>Alphaproteobacteria</taxon>
        <taxon>Rickettsiales</taxon>
        <taxon>Rickettsiaceae</taxon>
        <taxon>Rickettsieae</taxon>
        <taxon>Candidatus Tisiphia</taxon>
    </lineage>
</organism>
<sequence length="129" mass="13955">MSTHAGSEGIVRIGTTQVAEVKSWSLEEVCDTVDASTIGTEWRKSQATIKSWSGSIEAFWDEADTEGQGKLTIGATVQLSLYPKGENEEKIYFTGIAIVTGISRQASFDGLVESSFTFQGNGKLLEVKQ</sequence>
<dbReference type="Pfam" id="PF06199">
    <property type="entry name" value="Phage_tail_2"/>
    <property type="match status" value="1"/>
</dbReference>
<name>A0AAT9G956_9RICK</name>
<dbReference type="InterPro" id="IPR011855">
    <property type="entry name" value="Phgtail_TP901_1"/>
</dbReference>
<evidence type="ECO:0000313" key="1">
    <source>
        <dbReference type="EMBL" id="BFD46370.1"/>
    </source>
</evidence>
<proteinExistence type="predicted"/>